<dbReference type="EMBL" id="JAHHHV010000046">
    <property type="protein sequence ID" value="MBW4465516.1"/>
    <property type="molecule type" value="Genomic_DNA"/>
</dbReference>
<evidence type="ECO:0000313" key="1">
    <source>
        <dbReference type="EMBL" id="MBW4465516.1"/>
    </source>
</evidence>
<reference evidence="1" key="2">
    <citation type="journal article" date="2022" name="Microbiol. Resour. Announc.">
        <title>Metagenome Sequencing to Explore Phylogenomics of Terrestrial Cyanobacteria.</title>
        <authorList>
            <person name="Ward R.D."/>
            <person name="Stajich J.E."/>
            <person name="Johansen J.R."/>
            <person name="Huntemann M."/>
            <person name="Clum A."/>
            <person name="Foster B."/>
            <person name="Foster B."/>
            <person name="Roux S."/>
            <person name="Palaniappan K."/>
            <person name="Varghese N."/>
            <person name="Mukherjee S."/>
            <person name="Reddy T.B.K."/>
            <person name="Daum C."/>
            <person name="Copeland A."/>
            <person name="Chen I.A."/>
            <person name="Ivanova N.N."/>
            <person name="Kyrpides N.C."/>
            <person name="Shapiro N."/>
            <person name="Eloe-Fadrosh E.A."/>
            <person name="Pietrasiak N."/>
        </authorList>
    </citation>
    <scope>NUCLEOTIDE SEQUENCE</scope>
    <source>
        <strain evidence="1">GSE-TBD4-15B</strain>
    </source>
</reference>
<comment type="caution">
    <text evidence="1">The sequence shown here is derived from an EMBL/GenBank/DDBJ whole genome shotgun (WGS) entry which is preliminary data.</text>
</comment>
<gene>
    <name evidence="1" type="ORF">KME07_08755</name>
</gene>
<dbReference type="Proteomes" id="UP000707356">
    <property type="component" value="Unassembled WGS sequence"/>
</dbReference>
<evidence type="ECO:0000313" key="2">
    <source>
        <dbReference type="Proteomes" id="UP000707356"/>
    </source>
</evidence>
<name>A0A951P9D6_9CYAN</name>
<organism evidence="1 2">
    <name type="scientific">Pegethrix bostrychoides GSE-TBD4-15B</name>
    <dbReference type="NCBI Taxonomy" id="2839662"/>
    <lineage>
        <taxon>Bacteria</taxon>
        <taxon>Bacillati</taxon>
        <taxon>Cyanobacteriota</taxon>
        <taxon>Cyanophyceae</taxon>
        <taxon>Oculatellales</taxon>
        <taxon>Oculatellaceae</taxon>
        <taxon>Pegethrix</taxon>
    </lineage>
</organism>
<proteinExistence type="predicted"/>
<sequence>MLWIPGQVVINYTTAPAKRPTSTTHAAWMNTAHTQIMKQRQGFTDQYPIRNAGLKIVFVGHHTGLITHLVQTAVRLLQPSNRGVPATVKGQKLEDYSAWAILREPEGELGIGLRIEITP</sequence>
<dbReference type="AlphaFoldDB" id="A0A951P9D6"/>
<protein>
    <submittedName>
        <fullName evidence="1">Uncharacterized protein</fullName>
    </submittedName>
</protein>
<reference evidence="1" key="1">
    <citation type="submission" date="2021-05" db="EMBL/GenBank/DDBJ databases">
        <authorList>
            <person name="Pietrasiak N."/>
            <person name="Ward R."/>
            <person name="Stajich J.E."/>
            <person name="Kurbessoian T."/>
        </authorList>
    </citation>
    <scope>NUCLEOTIDE SEQUENCE</scope>
    <source>
        <strain evidence="1">GSE-TBD4-15B</strain>
    </source>
</reference>
<accession>A0A951P9D6</accession>